<keyword evidence="21" id="KW-0393">Immunoglobulin domain</keyword>
<evidence type="ECO:0000256" key="28">
    <source>
        <dbReference type="SAM" id="Phobius"/>
    </source>
</evidence>
<keyword evidence="4" id="KW-1003">Cell membrane</keyword>
<sequence length="1314" mass="151035">MVNMIRCYLGRYTVDMLFYFLVLLFVVVQSSEEYRKCLPDKEVKPKKYAHHGDKSNSIQLDVSSRITHQLTTHVFSIFLREVVGYEEVQINHYEDNFQIDNLIERLNPIKNDIPQTWINLEAWVPPEYDSFSKNYIKDCGNLAPPGRFGWFIPNDMIAPIKSYFPEWSEDIREVHWDFFREADRMRPFDFSSKVTRDLIQMASNNKGGFSCRESFCENSTYIPKQCQYNKPCALLLSSSYNETSFVKDNIDELKLHVKVVWLGDKLRDAIDFINLTHRDRRDQSMLILSWTPSDIIEKQEDYVSVAFKHCELMKTQSGCKYELHRLVKFAWSKIQTFASDLDEALTVFRFDDYRDLLDRYEINKRTNGSKTIQDIACDWMRNDSNLWRESWSGWKNKEKTEIYIGGIFPLNGSSYSGKGIAMGAIMGIDAVNANESILPYYNLELKPMNGQCRADKVMQHFIDVIVDSSNNKKILGVLGPACSDTVEPLAGVSKNYHMLVISYSAEGATFNDREKYPYFFRTIGENHHYKHVYLKLMQHFHWKRVAALTEDGQKYTEYISSMQDVLDKENISFITNKKFPREIDSGGMSRYLQDLKSKTAKIIIADVIERVARTVMCEAYNLKMTAYDGYVWFLPMWFNLTWYNTDYFNTQNEHVNCTTAEMLKSINGYFSMSHSYFAQNDSIMLENKTVKEWREDYYHRAHQKNWEPSDYAGFAYDAVWTYALALDKLSRTDPRALSDLHSENTTIKLVEQIEKTDFNGVSGRIKFRGGPSRFSVINIYQWYDNRSNLIGNFYPNLTDDKPEILGGTLNFTKQAKWFTPDGEVPEDGTQPPDPCAVESVARFFNVQCTHAIIILNVIGTFIAAVIVIAMCWHFKKHYDKKAEEQLKRIRELEENENKLYKLTELDDWEIAREKVVINRKLGEGAFGTVYGGEADFPNLGWVPVAVKTLKTGSSAEQKLEFLSEADVMKRFQHPNIITLLGVCTQKEPVYTIMEFMLYGDLKNFLLARRHRKVETEEEVSPARLTNMALDVARGLSYLAEQRYTHRDVASRNCLLNARFNVKLADFGMTRPVCENDYYLFQRKGMLPVRWMAPECLIIGKFSPASDVWSYGVLLYEIITFGSFPFQGKSNNEVLDIVKKGGTPNIPDGVESLLRDLMSSCWQTDKKNRPTSSEIVELLATHPTLLKPCVETMVSVDLEPDQIDMSKLPDFRRGKVPAQQQNGAVRAGAQTRSASPKHQSVPMTAATLPESATDSGISILVDNCSPKEPLLGTSRSNSSLLNLGLTKYVTIQHGKGQVEEENYVNTSNGHVVTKV</sequence>
<keyword evidence="8" id="KW-0732">Signal</keyword>
<keyword evidence="6" id="KW-0808">Transferase</keyword>
<dbReference type="InterPro" id="IPR028082">
    <property type="entry name" value="Peripla_BP_I"/>
</dbReference>
<dbReference type="GO" id="GO:0007169">
    <property type="term" value="P:cell surface receptor protein tyrosine kinase signaling pathway"/>
    <property type="evidence" value="ECO:0007669"/>
    <property type="project" value="TreeGrafter"/>
</dbReference>
<evidence type="ECO:0000256" key="8">
    <source>
        <dbReference type="ARBA" id="ARBA00022729"/>
    </source>
</evidence>
<dbReference type="FunFam" id="3.40.50.2300:FF:000063">
    <property type="entry name" value="Gamma-aminobutyric acid type B receptor subunit"/>
    <property type="match status" value="1"/>
</dbReference>
<evidence type="ECO:0000256" key="17">
    <source>
        <dbReference type="ARBA" id="ARBA00023157"/>
    </source>
</evidence>
<evidence type="ECO:0000256" key="6">
    <source>
        <dbReference type="ARBA" id="ARBA00022679"/>
    </source>
</evidence>
<dbReference type="FunFam" id="3.30.200.20:FF:000593">
    <property type="entry name" value="Predicted protein"/>
    <property type="match status" value="1"/>
</dbReference>
<dbReference type="InterPro" id="IPR020635">
    <property type="entry name" value="Tyr_kinase_cat_dom"/>
</dbReference>
<evidence type="ECO:0000256" key="26">
    <source>
        <dbReference type="SAM" id="Coils"/>
    </source>
</evidence>
<dbReference type="InterPro" id="IPR001828">
    <property type="entry name" value="ANF_lig-bd_rcpt"/>
</dbReference>
<keyword evidence="13 28" id="KW-1133">Transmembrane helix</keyword>
<dbReference type="InterPro" id="IPR011009">
    <property type="entry name" value="Kinase-like_dom_sf"/>
</dbReference>
<evidence type="ECO:0000256" key="7">
    <source>
        <dbReference type="ARBA" id="ARBA00022692"/>
    </source>
</evidence>
<comment type="function">
    <text evidence="23">Receptor for basic fibroblast growth factor.</text>
</comment>
<evidence type="ECO:0000256" key="25">
    <source>
        <dbReference type="PROSITE-ProRule" id="PRU10141"/>
    </source>
</evidence>
<keyword evidence="17" id="KW-1015">Disulfide bond</keyword>
<dbReference type="OrthoDB" id="6746062at2759"/>
<keyword evidence="7 28" id="KW-0812">Transmembrane</keyword>
<dbReference type="Gene3D" id="3.40.50.2300">
    <property type="match status" value="2"/>
</dbReference>
<evidence type="ECO:0000256" key="9">
    <source>
        <dbReference type="ARBA" id="ARBA00022737"/>
    </source>
</evidence>
<evidence type="ECO:0000259" key="29">
    <source>
        <dbReference type="PROSITE" id="PS50011"/>
    </source>
</evidence>
<accession>A0A9P0BAG1</accession>
<gene>
    <name evidence="30" type="ORF">MELIAE_LOCUS8341</name>
</gene>
<dbReference type="PRINTS" id="PR01177">
    <property type="entry name" value="GABAB1RECPTR"/>
</dbReference>
<keyword evidence="16" id="KW-0829">Tyrosine-protein kinase</keyword>
<dbReference type="Gene3D" id="1.10.510.10">
    <property type="entry name" value="Transferase(Phosphotransferase) domain 1"/>
    <property type="match status" value="1"/>
</dbReference>
<evidence type="ECO:0000256" key="12">
    <source>
        <dbReference type="ARBA" id="ARBA00022840"/>
    </source>
</evidence>
<dbReference type="PROSITE" id="PS50011">
    <property type="entry name" value="PROTEIN_KINASE_DOM"/>
    <property type="match status" value="1"/>
</dbReference>
<keyword evidence="19" id="KW-0325">Glycoprotein</keyword>
<evidence type="ECO:0000256" key="3">
    <source>
        <dbReference type="ARBA" id="ARBA00011902"/>
    </source>
</evidence>
<evidence type="ECO:0000256" key="15">
    <source>
        <dbReference type="ARBA" id="ARBA00023136"/>
    </source>
</evidence>
<evidence type="ECO:0000256" key="22">
    <source>
        <dbReference type="ARBA" id="ARBA00051243"/>
    </source>
</evidence>
<keyword evidence="26" id="KW-0175">Coiled coil</keyword>
<dbReference type="Gene3D" id="3.30.200.20">
    <property type="entry name" value="Phosphorylase Kinase, domain 1"/>
    <property type="match status" value="1"/>
</dbReference>
<evidence type="ECO:0000256" key="10">
    <source>
        <dbReference type="ARBA" id="ARBA00022741"/>
    </source>
</evidence>
<evidence type="ECO:0000313" key="31">
    <source>
        <dbReference type="Proteomes" id="UP001154078"/>
    </source>
</evidence>
<dbReference type="Proteomes" id="UP001154078">
    <property type="component" value="Chromosome 5"/>
</dbReference>
<feature type="binding site" evidence="25">
    <location>
        <position position="947"/>
    </location>
    <ligand>
        <name>ATP</name>
        <dbReference type="ChEBI" id="CHEBI:30616"/>
    </ligand>
</feature>
<feature type="domain" description="Protein kinase" evidence="29">
    <location>
        <begin position="915"/>
        <end position="1184"/>
    </location>
</feature>
<dbReference type="SUPFAM" id="SSF56112">
    <property type="entry name" value="Protein kinase-like (PK-like)"/>
    <property type="match status" value="1"/>
</dbReference>
<dbReference type="PROSITE" id="PS00107">
    <property type="entry name" value="PROTEIN_KINASE_ATP"/>
    <property type="match status" value="1"/>
</dbReference>
<feature type="coiled-coil region" evidence="26">
    <location>
        <begin position="875"/>
        <end position="902"/>
    </location>
</feature>
<dbReference type="PROSITE" id="PS00109">
    <property type="entry name" value="PROTEIN_KINASE_TYR"/>
    <property type="match status" value="1"/>
</dbReference>
<dbReference type="InterPro" id="IPR000719">
    <property type="entry name" value="Prot_kinase_dom"/>
</dbReference>
<keyword evidence="20" id="KW-0807">Transducer</keyword>
<evidence type="ECO:0000256" key="13">
    <source>
        <dbReference type="ARBA" id="ARBA00022989"/>
    </source>
</evidence>
<evidence type="ECO:0000256" key="23">
    <source>
        <dbReference type="ARBA" id="ARBA00056965"/>
    </source>
</evidence>
<evidence type="ECO:0000256" key="16">
    <source>
        <dbReference type="ARBA" id="ARBA00023137"/>
    </source>
</evidence>
<dbReference type="GO" id="GO:0004714">
    <property type="term" value="F:transmembrane receptor protein tyrosine kinase activity"/>
    <property type="evidence" value="ECO:0007669"/>
    <property type="project" value="UniProtKB-EC"/>
</dbReference>
<dbReference type="EC" id="2.7.10.1" evidence="3"/>
<evidence type="ECO:0000256" key="4">
    <source>
        <dbReference type="ARBA" id="ARBA00022475"/>
    </source>
</evidence>
<dbReference type="PANTHER" id="PTHR24416">
    <property type="entry name" value="TYROSINE-PROTEIN KINASE RECEPTOR"/>
    <property type="match status" value="1"/>
</dbReference>
<keyword evidence="12 25" id="KW-0067">ATP-binding</keyword>
<evidence type="ECO:0000256" key="5">
    <source>
        <dbReference type="ARBA" id="ARBA00022553"/>
    </source>
</evidence>
<dbReference type="GO" id="GO:0004930">
    <property type="term" value="F:G protein-coupled receptor activity"/>
    <property type="evidence" value="ECO:0007669"/>
    <property type="project" value="UniProtKB-KW"/>
</dbReference>
<evidence type="ECO:0000256" key="18">
    <source>
        <dbReference type="ARBA" id="ARBA00023170"/>
    </source>
</evidence>
<evidence type="ECO:0000256" key="1">
    <source>
        <dbReference type="ARBA" id="ARBA00004167"/>
    </source>
</evidence>
<organism evidence="30 31">
    <name type="scientific">Brassicogethes aeneus</name>
    <name type="common">Rape pollen beetle</name>
    <name type="synonym">Meligethes aeneus</name>
    <dbReference type="NCBI Taxonomy" id="1431903"/>
    <lineage>
        <taxon>Eukaryota</taxon>
        <taxon>Metazoa</taxon>
        <taxon>Ecdysozoa</taxon>
        <taxon>Arthropoda</taxon>
        <taxon>Hexapoda</taxon>
        <taxon>Insecta</taxon>
        <taxon>Pterygota</taxon>
        <taxon>Neoptera</taxon>
        <taxon>Endopterygota</taxon>
        <taxon>Coleoptera</taxon>
        <taxon>Polyphaga</taxon>
        <taxon>Cucujiformia</taxon>
        <taxon>Nitidulidae</taxon>
        <taxon>Meligethinae</taxon>
        <taxon>Brassicogethes</taxon>
    </lineage>
</organism>
<feature type="region of interest" description="Disordered" evidence="27">
    <location>
        <begin position="1215"/>
        <end position="1242"/>
    </location>
</feature>
<name>A0A9P0BAG1_BRAAE</name>
<dbReference type="GO" id="GO:0005886">
    <property type="term" value="C:plasma membrane"/>
    <property type="evidence" value="ECO:0007669"/>
    <property type="project" value="UniProtKB-SubCell"/>
</dbReference>
<dbReference type="GO" id="GO:0043235">
    <property type="term" value="C:receptor complex"/>
    <property type="evidence" value="ECO:0007669"/>
    <property type="project" value="TreeGrafter"/>
</dbReference>
<feature type="compositionally biased region" description="Polar residues" evidence="27">
    <location>
        <begin position="1229"/>
        <end position="1241"/>
    </location>
</feature>
<dbReference type="CDD" id="cd00192">
    <property type="entry name" value="PTKc"/>
    <property type="match status" value="1"/>
</dbReference>
<dbReference type="InterPro" id="IPR050122">
    <property type="entry name" value="RTK"/>
</dbReference>
<evidence type="ECO:0000313" key="30">
    <source>
        <dbReference type="EMBL" id="CAH0557671.1"/>
    </source>
</evidence>
<dbReference type="InterPro" id="IPR017441">
    <property type="entry name" value="Protein_kinase_ATP_BS"/>
</dbReference>
<evidence type="ECO:0000256" key="11">
    <source>
        <dbReference type="ARBA" id="ARBA00022777"/>
    </source>
</evidence>
<keyword evidence="10 25" id="KW-0547">Nucleotide-binding</keyword>
<dbReference type="PANTHER" id="PTHR24416:SF489">
    <property type="entry name" value="PROTEIN KINASE DOMAIN-CONTAINING PROTEIN"/>
    <property type="match status" value="1"/>
</dbReference>
<keyword evidence="9" id="KW-0677">Repeat</keyword>
<evidence type="ECO:0000256" key="14">
    <source>
        <dbReference type="ARBA" id="ARBA00023040"/>
    </source>
</evidence>
<comment type="subcellular location">
    <subcellularLocation>
        <location evidence="2">Cell membrane</location>
        <topology evidence="2">Multi-pass membrane protein</topology>
    </subcellularLocation>
    <subcellularLocation>
        <location evidence="1">Membrane</location>
        <topology evidence="1">Single-pass membrane protein</topology>
    </subcellularLocation>
</comment>
<dbReference type="Pfam" id="PF01094">
    <property type="entry name" value="ANF_receptor"/>
    <property type="match status" value="1"/>
</dbReference>
<evidence type="ECO:0000256" key="24">
    <source>
        <dbReference type="ARBA" id="ARBA00073785"/>
    </source>
</evidence>
<keyword evidence="18" id="KW-0675">Receptor</keyword>
<dbReference type="GO" id="GO:0005524">
    <property type="term" value="F:ATP binding"/>
    <property type="evidence" value="ECO:0007669"/>
    <property type="project" value="UniProtKB-UniRule"/>
</dbReference>
<evidence type="ECO:0000256" key="19">
    <source>
        <dbReference type="ARBA" id="ARBA00023180"/>
    </source>
</evidence>
<feature type="transmembrane region" description="Helical" evidence="28">
    <location>
        <begin position="851"/>
        <end position="872"/>
    </location>
</feature>
<dbReference type="Pfam" id="PF07714">
    <property type="entry name" value="PK_Tyr_Ser-Thr"/>
    <property type="match status" value="1"/>
</dbReference>
<evidence type="ECO:0000256" key="2">
    <source>
        <dbReference type="ARBA" id="ARBA00004651"/>
    </source>
</evidence>
<dbReference type="InterPro" id="IPR001245">
    <property type="entry name" value="Ser-Thr/Tyr_kinase_cat_dom"/>
</dbReference>
<evidence type="ECO:0000256" key="27">
    <source>
        <dbReference type="SAM" id="MobiDB-lite"/>
    </source>
</evidence>
<dbReference type="SMART" id="SM00219">
    <property type="entry name" value="TyrKc"/>
    <property type="match status" value="1"/>
</dbReference>
<reference evidence="30" key="1">
    <citation type="submission" date="2021-12" db="EMBL/GenBank/DDBJ databases">
        <authorList>
            <person name="King R."/>
        </authorList>
    </citation>
    <scope>NUCLEOTIDE SEQUENCE</scope>
</reference>
<evidence type="ECO:0000256" key="21">
    <source>
        <dbReference type="ARBA" id="ARBA00023319"/>
    </source>
</evidence>
<dbReference type="EMBL" id="OV121136">
    <property type="protein sequence ID" value="CAH0557671.1"/>
    <property type="molecule type" value="Genomic_DNA"/>
</dbReference>
<keyword evidence="15 28" id="KW-0472">Membrane</keyword>
<dbReference type="CDD" id="cd06366">
    <property type="entry name" value="PBP1_GABAb_receptor"/>
    <property type="match status" value="1"/>
</dbReference>
<comment type="catalytic activity">
    <reaction evidence="22">
        <text>L-tyrosyl-[protein] + ATP = O-phospho-L-tyrosyl-[protein] + ADP + H(+)</text>
        <dbReference type="Rhea" id="RHEA:10596"/>
        <dbReference type="Rhea" id="RHEA-COMP:10136"/>
        <dbReference type="Rhea" id="RHEA-COMP:20101"/>
        <dbReference type="ChEBI" id="CHEBI:15378"/>
        <dbReference type="ChEBI" id="CHEBI:30616"/>
        <dbReference type="ChEBI" id="CHEBI:46858"/>
        <dbReference type="ChEBI" id="CHEBI:61978"/>
        <dbReference type="ChEBI" id="CHEBI:456216"/>
        <dbReference type="EC" id="2.7.10.1"/>
    </reaction>
</comment>
<keyword evidence="31" id="KW-1185">Reference proteome</keyword>
<keyword evidence="11" id="KW-0418">Kinase</keyword>
<protein>
    <recommendedName>
        <fullName evidence="24">Gamma-aminobutyric acid type B receptor subunit 2</fullName>
        <ecNumber evidence="3">2.7.10.1</ecNumber>
    </recommendedName>
</protein>
<evidence type="ECO:0000256" key="20">
    <source>
        <dbReference type="ARBA" id="ARBA00023224"/>
    </source>
</evidence>
<keyword evidence="5" id="KW-0597">Phosphoprotein</keyword>
<dbReference type="PRINTS" id="PR00109">
    <property type="entry name" value="TYRKINASE"/>
</dbReference>
<keyword evidence="14" id="KW-0297">G-protein coupled receptor</keyword>
<dbReference type="InterPro" id="IPR008266">
    <property type="entry name" value="Tyr_kinase_AS"/>
</dbReference>
<dbReference type="SUPFAM" id="SSF53822">
    <property type="entry name" value="Periplasmic binding protein-like I"/>
    <property type="match status" value="1"/>
</dbReference>
<proteinExistence type="predicted"/>